<dbReference type="AlphaFoldDB" id="A0A437Q6I5"/>
<dbReference type="InterPro" id="IPR014710">
    <property type="entry name" value="RmlC-like_jellyroll"/>
</dbReference>
<accession>A0A437Q6I5</accession>
<dbReference type="Proteomes" id="UP000282818">
    <property type="component" value="Unassembled WGS sequence"/>
</dbReference>
<dbReference type="PANTHER" id="PTHR24567">
    <property type="entry name" value="CRP FAMILY TRANSCRIPTIONAL REGULATORY PROTEIN"/>
    <property type="match status" value="1"/>
</dbReference>
<proteinExistence type="predicted"/>
<sequence>MAVLPHTKEQAWFRAAQHMLFSAFDNAALQSLHHASNVVTLERGETLFHHHDNANHFYLVLEGKIKLYRSSAEGNEKVIEIIQQNHTFAEAVMFLAGKSYPVSAQALVNSQVLAIHSDAYLKALEAAPQGATRVMAMMAQKLHSCINEIEILSLQNARHRLIRFLLSQLSTAEDNEQRTIVLPVSKRLIASRLAMQPETLSRLLNELKAQGTIEMHRAEIVILDRAQLEAID</sequence>
<evidence type="ECO:0000313" key="7">
    <source>
        <dbReference type="Proteomes" id="UP000282818"/>
    </source>
</evidence>
<evidence type="ECO:0000313" key="6">
    <source>
        <dbReference type="EMBL" id="RVU30119.1"/>
    </source>
</evidence>
<dbReference type="Gene3D" id="2.60.120.10">
    <property type="entry name" value="Jelly Rolls"/>
    <property type="match status" value="1"/>
</dbReference>
<gene>
    <name evidence="6" type="ORF">EOE65_13805</name>
</gene>
<dbReference type="CDD" id="cd00038">
    <property type="entry name" value="CAP_ED"/>
    <property type="match status" value="1"/>
</dbReference>
<organism evidence="6 7">
    <name type="scientific">Neptunomonas marina</name>
    <dbReference type="NCBI Taxonomy" id="1815562"/>
    <lineage>
        <taxon>Bacteria</taxon>
        <taxon>Pseudomonadati</taxon>
        <taxon>Pseudomonadota</taxon>
        <taxon>Gammaproteobacteria</taxon>
        <taxon>Oceanospirillales</taxon>
        <taxon>Oceanospirillaceae</taxon>
        <taxon>Neptunomonas</taxon>
    </lineage>
</organism>
<dbReference type="InterPro" id="IPR036388">
    <property type="entry name" value="WH-like_DNA-bd_sf"/>
</dbReference>
<name>A0A437Q6I5_9GAMM</name>
<dbReference type="SUPFAM" id="SSF51206">
    <property type="entry name" value="cAMP-binding domain-like"/>
    <property type="match status" value="1"/>
</dbReference>
<evidence type="ECO:0000256" key="1">
    <source>
        <dbReference type="ARBA" id="ARBA00023015"/>
    </source>
</evidence>
<dbReference type="SMART" id="SM00100">
    <property type="entry name" value="cNMP"/>
    <property type="match status" value="1"/>
</dbReference>
<dbReference type="RefSeq" id="WP_127694903.1">
    <property type="nucleotide sequence ID" value="NZ_SACQ01000006.1"/>
</dbReference>
<feature type="domain" description="HTH crp-type" evidence="5">
    <location>
        <begin position="155"/>
        <end position="226"/>
    </location>
</feature>
<dbReference type="Pfam" id="PF13545">
    <property type="entry name" value="HTH_Crp_2"/>
    <property type="match status" value="1"/>
</dbReference>
<dbReference type="GO" id="GO:0003700">
    <property type="term" value="F:DNA-binding transcription factor activity"/>
    <property type="evidence" value="ECO:0007669"/>
    <property type="project" value="TreeGrafter"/>
</dbReference>
<dbReference type="InterPro" id="IPR018490">
    <property type="entry name" value="cNMP-bd_dom_sf"/>
</dbReference>
<dbReference type="EMBL" id="SACQ01000006">
    <property type="protein sequence ID" value="RVU30119.1"/>
    <property type="molecule type" value="Genomic_DNA"/>
</dbReference>
<dbReference type="PANTHER" id="PTHR24567:SF68">
    <property type="entry name" value="DNA-BINDING TRANSCRIPTIONAL DUAL REGULATOR CRP"/>
    <property type="match status" value="1"/>
</dbReference>
<dbReference type="SUPFAM" id="SSF46785">
    <property type="entry name" value="Winged helix' DNA-binding domain"/>
    <property type="match status" value="1"/>
</dbReference>
<keyword evidence="1" id="KW-0805">Transcription regulation</keyword>
<dbReference type="InterPro" id="IPR000595">
    <property type="entry name" value="cNMP-bd_dom"/>
</dbReference>
<keyword evidence="2" id="KW-0238">DNA-binding</keyword>
<protein>
    <submittedName>
        <fullName evidence="6">Crp/Fnr family transcriptional regulator</fullName>
    </submittedName>
</protein>
<comment type="caution">
    <text evidence="6">The sequence shown here is derived from an EMBL/GenBank/DDBJ whole genome shotgun (WGS) entry which is preliminary data.</text>
</comment>
<dbReference type="GO" id="GO:0005829">
    <property type="term" value="C:cytosol"/>
    <property type="evidence" value="ECO:0007669"/>
    <property type="project" value="TreeGrafter"/>
</dbReference>
<reference evidence="6 7" key="1">
    <citation type="submission" date="2019-01" db="EMBL/GenBank/DDBJ databases">
        <authorList>
            <person name="Chen W.-M."/>
        </authorList>
    </citation>
    <scope>NUCLEOTIDE SEQUENCE [LARGE SCALE GENOMIC DNA]</scope>
    <source>
        <strain evidence="6 7">HPM-16</strain>
    </source>
</reference>
<dbReference type="GO" id="GO:0003677">
    <property type="term" value="F:DNA binding"/>
    <property type="evidence" value="ECO:0007669"/>
    <property type="project" value="UniProtKB-KW"/>
</dbReference>
<keyword evidence="7" id="KW-1185">Reference proteome</keyword>
<dbReference type="InterPro" id="IPR012318">
    <property type="entry name" value="HTH_CRP"/>
</dbReference>
<keyword evidence="3" id="KW-0804">Transcription</keyword>
<dbReference type="Gene3D" id="1.10.10.10">
    <property type="entry name" value="Winged helix-like DNA-binding domain superfamily/Winged helix DNA-binding domain"/>
    <property type="match status" value="1"/>
</dbReference>
<dbReference type="PROSITE" id="PS51063">
    <property type="entry name" value="HTH_CRP_2"/>
    <property type="match status" value="1"/>
</dbReference>
<dbReference type="SMART" id="SM00419">
    <property type="entry name" value="HTH_CRP"/>
    <property type="match status" value="1"/>
</dbReference>
<evidence type="ECO:0000259" key="4">
    <source>
        <dbReference type="PROSITE" id="PS50042"/>
    </source>
</evidence>
<dbReference type="PROSITE" id="PS50042">
    <property type="entry name" value="CNMP_BINDING_3"/>
    <property type="match status" value="1"/>
</dbReference>
<dbReference type="InterPro" id="IPR036390">
    <property type="entry name" value="WH_DNA-bd_sf"/>
</dbReference>
<evidence type="ECO:0000259" key="5">
    <source>
        <dbReference type="PROSITE" id="PS51063"/>
    </source>
</evidence>
<evidence type="ECO:0000256" key="3">
    <source>
        <dbReference type="ARBA" id="ARBA00023163"/>
    </source>
</evidence>
<feature type="domain" description="Cyclic nucleotide-binding" evidence="4">
    <location>
        <begin position="20"/>
        <end position="141"/>
    </location>
</feature>
<evidence type="ECO:0000256" key="2">
    <source>
        <dbReference type="ARBA" id="ARBA00023125"/>
    </source>
</evidence>
<dbReference type="Pfam" id="PF00027">
    <property type="entry name" value="cNMP_binding"/>
    <property type="match status" value="1"/>
</dbReference>
<dbReference type="InterPro" id="IPR050397">
    <property type="entry name" value="Env_Response_Regulators"/>
</dbReference>